<evidence type="ECO:0000313" key="3">
    <source>
        <dbReference type="EMBL" id="KAI1612824.1"/>
    </source>
</evidence>
<evidence type="ECO:0000313" key="4">
    <source>
        <dbReference type="Proteomes" id="UP001203852"/>
    </source>
</evidence>
<dbReference type="Proteomes" id="UP001203852">
    <property type="component" value="Unassembled WGS sequence"/>
</dbReference>
<comment type="caution">
    <text evidence="3">The sequence shown here is derived from an EMBL/GenBank/DDBJ whole genome shotgun (WGS) entry which is preliminary data.</text>
</comment>
<dbReference type="EMBL" id="MU404354">
    <property type="protein sequence ID" value="KAI1612824.1"/>
    <property type="molecule type" value="Genomic_DNA"/>
</dbReference>
<feature type="domain" description="Clr5" evidence="2">
    <location>
        <begin position="28"/>
        <end position="81"/>
    </location>
</feature>
<dbReference type="AlphaFoldDB" id="A0AAN6DUB6"/>
<proteinExistence type="predicted"/>
<dbReference type="Pfam" id="PF14420">
    <property type="entry name" value="Clr5"/>
    <property type="match status" value="1"/>
</dbReference>
<organism evidence="3 4">
    <name type="scientific">Exophiala viscosa</name>
    <dbReference type="NCBI Taxonomy" id="2486360"/>
    <lineage>
        <taxon>Eukaryota</taxon>
        <taxon>Fungi</taxon>
        <taxon>Dikarya</taxon>
        <taxon>Ascomycota</taxon>
        <taxon>Pezizomycotina</taxon>
        <taxon>Eurotiomycetes</taxon>
        <taxon>Chaetothyriomycetidae</taxon>
        <taxon>Chaetothyriales</taxon>
        <taxon>Herpotrichiellaceae</taxon>
        <taxon>Exophiala</taxon>
    </lineage>
</organism>
<dbReference type="InterPro" id="IPR025676">
    <property type="entry name" value="Clr5_dom"/>
</dbReference>
<dbReference type="PANTHER" id="PTHR38788:SF3">
    <property type="entry name" value="CLR5 DOMAIN-CONTAINING PROTEIN"/>
    <property type="match status" value="1"/>
</dbReference>
<keyword evidence="4" id="KW-1185">Reference proteome</keyword>
<reference evidence="3" key="1">
    <citation type="journal article" date="2022" name="bioRxiv">
        <title>Deciphering the potential niche of two novel black yeast fungi from a biological soil crust based on their genomes, phenotypes, and melanin regulation.</title>
        <authorList>
            <consortium name="DOE Joint Genome Institute"/>
            <person name="Carr E.C."/>
            <person name="Barton Q."/>
            <person name="Grambo S."/>
            <person name="Sullivan M."/>
            <person name="Renfro C.M."/>
            <person name="Kuo A."/>
            <person name="Pangilinan J."/>
            <person name="Lipzen A."/>
            <person name="Keymanesh K."/>
            <person name="Savage E."/>
            <person name="Barry K."/>
            <person name="Grigoriev I.V."/>
            <person name="Riekhof W.R."/>
            <person name="Harris S.S."/>
        </authorList>
    </citation>
    <scope>NUCLEOTIDE SEQUENCE</scope>
    <source>
        <strain evidence="3">JF 03-4F</strain>
    </source>
</reference>
<dbReference type="PANTHER" id="PTHR38788">
    <property type="entry name" value="CLR5 DOMAIN-CONTAINING PROTEIN"/>
    <property type="match status" value="1"/>
</dbReference>
<accession>A0AAN6DUB6</accession>
<sequence>MTVPILAAWPGRPVACVATRSPPVSTHSDSEWTALYSEIERLYIRQRRKLRYVMQYMEREHDFQATKQMYKKRFTKWGFQKNYKRSAAIACSLKTEDDRGRVASRKASPTGEPGPMPPSPRLGHSDDLALMFLSRVRVWSVAFFESVQFGDELRAPQQHELQLSTSPLRSSDAKEVSFAFKLVMDLLDRGHGDLAGRMARKAFLLIEHIWQLEGPALMWNLLEMMHHMVTLRHAQLFHMLLAHLIALADGQMPETHPFPAMLRGLRELVAGLTRTASATKGSPSLSSSSSGPSSSTGNDAKPWGATPEPGLPLDTLQTLLERAWILNAEILFDHFDPRLILLYCSVICDSCSILPPSGIVGIVDQWFNQIKAQPLLGVTAVSNHTQGLLPSTSVEEERMIQCLLTPRMDASPPQDYKLLRERSLAALWERGNSILSKEAGIPGDPSMLLPMLAGMLTAKILEGLPLTAELNAKRPRIHAGHLACALKVLVDLDTEHGGGVRSSSLDTIERIRAMVALREYAEGQMAPQVIRDLWLLQDALTAAGEYAEAQAVERDAYRRMDLYIQDVSVDPT</sequence>
<evidence type="ECO:0000259" key="2">
    <source>
        <dbReference type="Pfam" id="PF14420"/>
    </source>
</evidence>
<gene>
    <name evidence="3" type="ORF">EDD36DRAFT_246199</name>
</gene>
<feature type="region of interest" description="Disordered" evidence="1">
    <location>
        <begin position="99"/>
        <end position="121"/>
    </location>
</feature>
<evidence type="ECO:0000256" key="1">
    <source>
        <dbReference type="SAM" id="MobiDB-lite"/>
    </source>
</evidence>
<feature type="compositionally biased region" description="Low complexity" evidence="1">
    <location>
        <begin position="281"/>
        <end position="295"/>
    </location>
</feature>
<protein>
    <recommendedName>
        <fullName evidence="2">Clr5 domain-containing protein</fullName>
    </recommendedName>
</protein>
<name>A0AAN6DUB6_9EURO</name>
<feature type="region of interest" description="Disordered" evidence="1">
    <location>
        <begin position="276"/>
        <end position="308"/>
    </location>
</feature>